<sequence length="169" mass="18304">MSDVQERVAAVPEPGEWDHADRLPDVSSAARTAALVARTSHLMWRLVAERLAERGLSPRVHAMLGLVGERGSLSRREIGQLLGVDGPELAALTDAALADGWIRRLRVPPDRRRYEFYLTVEGERARKAADAVVRAVQEELFGGLDASEHAALQAALGKVAGRRSGARPG</sequence>
<dbReference type="Pfam" id="PF12802">
    <property type="entry name" value="MarR_2"/>
    <property type="match status" value="1"/>
</dbReference>
<dbReference type="PANTHER" id="PTHR33164:SF64">
    <property type="entry name" value="TRANSCRIPTIONAL REGULATOR SLYA"/>
    <property type="match status" value="1"/>
</dbReference>
<dbReference type="InterPro" id="IPR036390">
    <property type="entry name" value="WH_DNA-bd_sf"/>
</dbReference>
<dbReference type="PROSITE" id="PS50995">
    <property type="entry name" value="HTH_MARR_2"/>
    <property type="match status" value="1"/>
</dbReference>
<dbReference type="InterPro" id="IPR000835">
    <property type="entry name" value="HTH_MarR-typ"/>
</dbReference>
<dbReference type="GO" id="GO:0003700">
    <property type="term" value="F:DNA-binding transcription factor activity"/>
    <property type="evidence" value="ECO:0007669"/>
    <property type="project" value="InterPro"/>
</dbReference>
<evidence type="ECO:0000259" key="4">
    <source>
        <dbReference type="PROSITE" id="PS50995"/>
    </source>
</evidence>
<keyword evidence="2" id="KW-0238">DNA-binding</keyword>
<organism evidence="5 6">
    <name type="scientific">Yinghuangia soli</name>
    <dbReference type="NCBI Taxonomy" id="2908204"/>
    <lineage>
        <taxon>Bacteria</taxon>
        <taxon>Bacillati</taxon>
        <taxon>Actinomycetota</taxon>
        <taxon>Actinomycetes</taxon>
        <taxon>Kitasatosporales</taxon>
        <taxon>Streptomycetaceae</taxon>
        <taxon>Yinghuangia</taxon>
    </lineage>
</organism>
<dbReference type="SUPFAM" id="SSF46785">
    <property type="entry name" value="Winged helix' DNA-binding domain"/>
    <property type="match status" value="1"/>
</dbReference>
<dbReference type="RefSeq" id="WP_235054900.1">
    <property type="nucleotide sequence ID" value="NZ_JAKFHA010000015.1"/>
</dbReference>
<name>A0AA41U0X4_9ACTN</name>
<dbReference type="GO" id="GO:0003677">
    <property type="term" value="F:DNA binding"/>
    <property type="evidence" value="ECO:0007669"/>
    <property type="project" value="UniProtKB-KW"/>
</dbReference>
<keyword evidence="3" id="KW-0804">Transcription</keyword>
<protein>
    <submittedName>
        <fullName evidence="5">MarR family winged helix-turn-helix transcriptional regulator</fullName>
    </submittedName>
</protein>
<feature type="domain" description="HTH marR-type" evidence="4">
    <location>
        <begin position="29"/>
        <end position="161"/>
    </location>
</feature>
<evidence type="ECO:0000256" key="1">
    <source>
        <dbReference type="ARBA" id="ARBA00023015"/>
    </source>
</evidence>
<dbReference type="InterPro" id="IPR039422">
    <property type="entry name" value="MarR/SlyA-like"/>
</dbReference>
<evidence type="ECO:0000256" key="3">
    <source>
        <dbReference type="ARBA" id="ARBA00023163"/>
    </source>
</evidence>
<reference evidence="5" key="1">
    <citation type="submission" date="2022-01" db="EMBL/GenBank/DDBJ databases">
        <title>Genome-Based Taxonomic Classification of the Phylum Actinobacteria.</title>
        <authorList>
            <person name="Gao Y."/>
        </authorList>
    </citation>
    <scope>NUCLEOTIDE SEQUENCE</scope>
    <source>
        <strain evidence="5">KLBMP 8922</strain>
    </source>
</reference>
<keyword evidence="1" id="KW-0805">Transcription regulation</keyword>
<dbReference type="EMBL" id="JAKFHA010000015">
    <property type="protein sequence ID" value="MCF2530233.1"/>
    <property type="molecule type" value="Genomic_DNA"/>
</dbReference>
<proteinExistence type="predicted"/>
<dbReference type="PANTHER" id="PTHR33164">
    <property type="entry name" value="TRANSCRIPTIONAL REGULATOR, MARR FAMILY"/>
    <property type="match status" value="1"/>
</dbReference>
<evidence type="ECO:0000313" key="6">
    <source>
        <dbReference type="Proteomes" id="UP001165378"/>
    </source>
</evidence>
<gene>
    <name evidence="5" type="ORF">LZ495_23830</name>
</gene>
<dbReference type="PRINTS" id="PR00598">
    <property type="entry name" value="HTHMARR"/>
</dbReference>
<dbReference type="Proteomes" id="UP001165378">
    <property type="component" value="Unassembled WGS sequence"/>
</dbReference>
<dbReference type="GO" id="GO:0006950">
    <property type="term" value="P:response to stress"/>
    <property type="evidence" value="ECO:0007669"/>
    <property type="project" value="TreeGrafter"/>
</dbReference>
<dbReference type="AlphaFoldDB" id="A0AA41U0X4"/>
<accession>A0AA41U0X4</accession>
<evidence type="ECO:0000256" key="2">
    <source>
        <dbReference type="ARBA" id="ARBA00023125"/>
    </source>
</evidence>
<evidence type="ECO:0000313" key="5">
    <source>
        <dbReference type="EMBL" id="MCF2530233.1"/>
    </source>
</evidence>
<dbReference type="SMART" id="SM00347">
    <property type="entry name" value="HTH_MARR"/>
    <property type="match status" value="1"/>
</dbReference>
<dbReference type="InterPro" id="IPR036388">
    <property type="entry name" value="WH-like_DNA-bd_sf"/>
</dbReference>
<dbReference type="Gene3D" id="1.10.10.10">
    <property type="entry name" value="Winged helix-like DNA-binding domain superfamily/Winged helix DNA-binding domain"/>
    <property type="match status" value="1"/>
</dbReference>
<keyword evidence="6" id="KW-1185">Reference proteome</keyword>
<comment type="caution">
    <text evidence="5">The sequence shown here is derived from an EMBL/GenBank/DDBJ whole genome shotgun (WGS) entry which is preliminary data.</text>
</comment>